<sequence length="417" mass="42295">MPIPPYLDLMRPRPTGHVLVTFRDGVADEQMAAIERVSVHGAGLAPARSVSIFEAAEIDPDILDGPVLVRGLGVGLVPIADRGAVGSVSRAIAKDPAVEEARPEFFMYSADAPCLAVDDAARTWGIAATGADRSMATGAGIRIAILDTGFALGHPDFVGKQITARSFVAGETAQDVQGHGTHCGGTAAGPDARGNVPRYGVATGADLVIGKVLNDTGSGREIDILAGMAWAIEEGCEVISMSLGRPTQPGELPSAAYERLGRRALERGCLIVAAAGNESARDFGYIAPVGAPANSPSILAVAAIAPTGAVADFSCGGIDAGGGEVDLAAPGVGIFSSVPAPRLYASQQGTSMACPHVAGIAALLAEVDPTLRGERLWQALVRSARDLGLSARDGGAGLVQAPGIEKEVCDGPSVAVS</sequence>
<name>A0A2W7NBJ4_9RHOB</name>
<feature type="domain" description="Peptidase S8/S53" evidence="8">
    <location>
        <begin position="138"/>
        <end position="392"/>
    </location>
</feature>
<gene>
    <name evidence="9" type="ORF">LX81_01524</name>
</gene>
<evidence type="ECO:0000313" key="9">
    <source>
        <dbReference type="EMBL" id="PZX17795.1"/>
    </source>
</evidence>
<evidence type="ECO:0000256" key="5">
    <source>
        <dbReference type="PIRSR" id="PIRSR615500-1"/>
    </source>
</evidence>
<dbReference type="PROSITE" id="PS00136">
    <property type="entry name" value="SUBTILASE_ASP"/>
    <property type="match status" value="1"/>
</dbReference>
<keyword evidence="4 6" id="KW-0720">Serine protease</keyword>
<evidence type="ECO:0000256" key="1">
    <source>
        <dbReference type="ARBA" id="ARBA00011073"/>
    </source>
</evidence>
<reference evidence="9 10" key="1">
    <citation type="submission" date="2018-06" db="EMBL/GenBank/DDBJ databases">
        <title>Genomic Encyclopedia of Archaeal and Bacterial Type Strains, Phase II (KMG-II): from individual species to whole genera.</title>
        <authorList>
            <person name="Goeker M."/>
        </authorList>
    </citation>
    <scope>NUCLEOTIDE SEQUENCE [LARGE SCALE GENOMIC DNA]</scope>
    <source>
        <strain evidence="9 10">DSM 22009</strain>
    </source>
</reference>
<dbReference type="InterPro" id="IPR023828">
    <property type="entry name" value="Peptidase_S8_Ser-AS"/>
</dbReference>
<dbReference type="GO" id="GO:0006508">
    <property type="term" value="P:proteolysis"/>
    <property type="evidence" value="ECO:0007669"/>
    <property type="project" value="UniProtKB-KW"/>
</dbReference>
<dbReference type="RefSeq" id="WP_170133866.1">
    <property type="nucleotide sequence ID" value="NZ_QKZL01000004.1"/>
</dbReference>
<evidence type="ECO:0000256" key="7">
    <source>
        <dbReference type="RuleBase" id="RU003355"/>
    </source>
</evidence>
<keyword evidence="3 6" id="KW-0378">Hydrolase</keyword>
<evidence type="ECO:0000256" key="2">
    <source>
        <dbReference type="ARBA" id="ARBA00022670"/>
    </source>
</evidence>
<comment type="caution">
    <text evidence="9">The sequence shown here is derived from an EMBL/GenBank/DDBJ whole genome shotgun (WGS) entry which is preliminary data.</text>
</comment>
<dbReference type="GO" id="GO:0004252">
    <property type="term" value="F:serine-type endopeptidase activity"/>
    <property type="evidence" value="ECO:0007669"/>
    <property type="project" value="UniProtKB-UniRule"/>
</dbReference>
<evidence type="ECO:0000256" key="3">
    <source>
        <dbReference type="ARBA" id="ARBA00022801"/>
    </source>
</evidence>
<evidence type="ECO:0000313" key="10">
    <source>
        <dbReference type="Proteomes" id="UP000248916"/>
    </source>
</evidence>
<dbReference type="InterPro" id="IPR050131">
    <property type="entry name" value="Peptidase_S8_subtilisin-like"/>
</dbReference>
<feature type="active site" description="Charge relay system" evidence="5 6">
    <location>
        <position position="179"/>
    </location>
</feature>
<dbReference type="Proteomes" id="UP000248916">
    <property type="component" value="Unassembled WGS sequence"/>
</dbReference>
<evidence type="ECO:0000256" key="6">
    <source>
        <dbReference type="PROSITE-ProRule" id="PRU01240"/>
    </source>
</evidence>
<dbReference type="PANTHER" id="PTHR43806:SF11">
    <property type="entry name" value="CEREVISIN-RELATED"/>
    <property type="match status" value="1"/>
</dbReference>
<comment type="similarity">
    <text evidence="1 6 7">Belongs to the peptidase S8 family.</text>
</comment>
<evidence type="ECO:0000256" key="4">
    <source>
        <dbReference type="ARBA" id="ARBA00022825"/>
    </source>
</evidence>
<evidence type="ECO:0000259" key="8">
    <source>
        <dbReference type="Pfam" id="PF00082"/>
    </source>
</evidence>
<accession>A0A2W7NBJ4</accession>
<dbReference type="PROSITE" id="PS51892">
    <property type="entry name" value="SUBTILASE"/>
    <property type="match status" value="1"/>
</dbReference>
<dbReference type="InterPro" id="IPR023827">
    <property type="entry name" value="Peptidase_S8_Asp-AS"/>
</dbReference>
<dbReference type="EMBL" id="QKZL01000004">
    <property type="protein sequence ID" value="PZX17795.1"/>
    <property type="molecule type" value="Genomic_DNA"/>
</dbReference>
<dbReference type="PANTHER" id="PTHR43806">
    <property type="entry name" value="PEPTIDASE S8"/>
    <property type="match status" value="1"/>
</dbReference>
<proteinExistence type="inferred from homology"/>
<dbReference type="InterPro" id="IPR000209">
    <property type="entry name" value="Peptidase_S8/S53_dom"/>
</dbReference>
<feature type="active site" description="Charge relay system" evidence="5 6">
    <location>
        <position position="147"/>
    </location>
</feature>
<dbReference type="InterPro" id="IPR015500">
    <property type="entry name" value="Peptidase_S8_subtilisin-rel"/>
</dbReference>
<dbReference type="Gene3D" id="3.40.50.200">
    <property type="entry name" value="Peptidase S8/S53 domain"/>
    <property type="match status" value="1"/>
</dbReference>
<dbReference type="AlphaFoldDB" id="A0A2W7NBJ4"/>
<feature type="active site" description="Charge relay system" evidence="5 6">
    <location>
        <position position="351"/>
    </location>
</feature>
<protein>
    <submittedName>
        <fullName evidence="9">Subtilase family protein</fullName>
    </submittedName>
</protein>
<keyword evidence="2 6" id="KW-0645">Protease</keyword>
<keyword evidence="10" id="KW-1185">Reference proteome</keyword>
<dbReference type="PRINTS" id="PR00723">
    <property type="entry name" value="SUBTILISIN"/>
</dbReference>
<dbReference type="PROSITE" id="PS00138">
    <property type="entry name" value="SUBTILASE_SER"/>
    <property type="match status" value="1"/>
</dbReference>
<dbReference type="Pfam" id="PF00082">
    <property type="entry name" value="Peptidase_S8"/>
    <property type="match status" value="1"/>
</dbReference>
<dbReference type="InterPro" id="IPR036852">
    <property type="entry name" value="Peptidase_S8/S53_dom_sf"/>
</dbReference>
<dbReference type="PROSITE" id="PS00137">
    <property type="entry name" value="SUBTILASE_HIS"/>
    <property type="match status" value="1"/>
</dbReference>
<dbReference type="SUPFAM" id="SSF52743">
    <property type="entry name" value="Subtilisin-like"/>
    <property type="match status" value="1"/>
</dbReference>
<organism evidence="9 10">
    <name type="scientific">Palleronia aestuarii</name>
    <dbReference type="NCBI Taxonomy" id="568105"/>
    <lineage>
        <taxon>Bacteria</taxon>
        <taxon>Pseudomonadati</taxon>
        <taxon>Pseudomonadota</taxon>
        <taxon>Alphaproteobacteria</taxon>
        <taxon>Rhodobacterales</taxon>
        <taxon>Roseobacteraceae</taxon>
        <taxon>Palleronia</taxon>
    </lineage>
</organism>
<dbReference type="InterPro" id="IPR022398">
    <property type="entry name" value="Peptidase_S8_His-AS"/>
</dbReference>